<feature type="domain" description="Glycosyl transferase family 1" evidence="1">
    <location>
        <begin position="213"/>
        <end position="374"/>
    </location>
</feature>
<name>A0A1H6K923_9GAMM</name>
<dbReference type="InterPro" id="IPR024004">
    <property type="entry name" value="PEP-CTERM/XrtA_GlycosylTrfase"/>
</dbReference>
<dbReference type="SUPFAM" id="SSF53756">
    <property type="entry name" value="UDP-Glycosyltransferase/glycogen phosphorylase"/>
    <property type="match status" value="1"/>
</dbReference>
<organism evidence="3 4">
    <name type="scientific">Rheinheimera pacifica</name>
    <dbReference type="NCBI Taxonomy" id="173990"/>
    <lineage>
        <taxon>Bacteria</taxon>
        <taxon>Pseudomonadati</taxon>
        <taxon>Pseudomonadota</taxon>
        <taxon>Gammaproteobacteria</taxon>
        <taxon>Chromatiales</taxon>
        <taxon>Chromatiaceae</taxon>
        <taxon>Rheinheimera</taxon>
    </lineage>
</organism>
<sequence length="401" mass="45208">MKILHIFDHSLPLHSGYTFRSRAILQQQRKLGYQTCHVTSPKHPTEEQGTEQAEGFSFYRTLPYSSWFWRLPVLKELAVVLALKKRILHIISLEKPDVLHAHSPALNGLAALWAAKKAKLPVVYEIRAFWEDAAVDHGTCTEGDLRYNMTQSLETHVAKKADAVTTICEGLRQDLVSRGISAEKITVIPNAVDPEQFQLIREKNAALELQFKLKNKPVLGFLGSFYAYEGLDLLIRALPLIRQKVPDAMLLLVGGGPQQEALQQLVSELQLNDAVIMPGRVPHSDVMQYYSLVDLLVYPRKAMRLTELVTPLKPLEAMAQGMMLLASDVGGHLELIEHAKTGWLFQRDNVDDLAEQAVRALKNFSTNDSIIDNALHYIQTERNWAVSVGRYADIYTRLARV</sequence>
<dbReference type="InterPro" id="IPR050194">
    <property type="entry name" value="Glycosyltransferase_grp1"/>
</dbReference>
<dbReference type="NCBIfam" id="TIGR04063">
    <property type="entry name" value="stp3"/>
    <property type="match status" value="1"/>
</dbReference>
<dbReference type="EMBL" id="FNXF01000003">
    <property type="protein sequence ID" value="SEH71918.1"/>
    <property type="molecule type" value="Genomic_DNA"/>
</dbReference>
<gene>
    <name evidence="3" type="ORF">SAMN05660691_00993</name>
</gene>
<evidence type="ECO:0000259" key="1">
    <source>
        <dbReference type="Pfam" id="PF00534"/>
    </source>
</evidence>
<evidence type="ECO:0000313" key="4">
    <source>
        <dbReference type="Proteomes" id="UP000199371"/>
    </source>
</evidence>
<feature type="domain" description="Glycosyltransferase subfamily 4-like N-terminal" evidence="2">
    <location>
        <begin position="16"/>
        <end position="190"/>
    </location>
</feature>
<dbReference type="Pfam" id="PF00534">
    <property type="entry name" value="Glycos_transf_1"/>
    <property type="match status" value="1"/>
</dbReference>
<dbReference type="RefSeq" id="WP_092790899.1">
    <property type="nucleotide sequence ID" value="NZ_FNXF01000003.1"/>
</dbReference>
<reference evidence="4" key="1">
    <citation type="submission" date="2016-10" db="EMBL/GenBank/DDBJ databases">
        <authorList>
            <person name="Varghese N."/>
            <person name="Submissions S."/>
        </authorList>
    </citation>
    <scope>NUCLEOTIDE SEQUENCE [LARGE SCALE GENOMIC DNA]</scope>
    <source>
        <strain evidence="4">DSM 17616</strain>
    </source>
</reference>
<evidence type="ECO:0000313" key="3">
    <source>
        <dbReference type="EMBL" id="SEH71918.1"/>
    </source>
</evidence>
<dbReference type="InterPro" id="IPR028098">
    <property type="entry name" value="Glyco_trans_4-like_N"/>
</dbReference>
<dbReference type="Gene3D" id="3.40.50.2000">
    <property type="entry name" value="Glycogen Phosphorylase B"/>
    <property type="match status" value="2"/>
</dbReference>
<evidence type="ECO:0000259" key="2">
    <source>
        <dbReference type="Pfam" id="PF13579"/>
    </source>
</evidence>
<dbReference type="PANTHER" id="PTHR45947">
    <property type="entry name" value="SULFOQUINOVOSYL TRANSFERASE SQD2"/>
    <property type="match status" value="1"/>
</dbReference>
<dbReference type="InterPro" id="IPR001296">
    <property type="entry name" value="Glyco_trans_1"/>
</dbReference>
<dbReference type="PANTHER" id="PTHR45947:SF3">
    <property type="entry name" value="SULFOQUINOVOSYL TRANSFERASE SQD2"/>
    <property type="match status" value="1"/>
</dbReference>
<keyword evidence="4" id="KW-1185">Reference proteome</keyword>
<dbReference type="GO" id="GO:0016758">
    <property type="term" value="F:hexosyltransferase activity"/>
    <property type="evidence" value="ECO:0007669"/>
    <property type="project" value="TreeGrafter"/>
</dbReference>
<keyword evidence="3" id="KW-0808">Transferase</keyword>
<dbReference type="AlphaFoldDB" id="A0A1H6K923"/>
<dbReference type="STRING" id="173990.SAMN05660691_00993"/>
<dbReference type="Pfam" id="PF13579">
    <property type="entry name" value="Glyco_trans_4_4"/>
    <property type="match status" value="1"/>
</dbReference>
<dbReference type="Proteomes" id="UP000199371">
    <property type="component" value="Unassembled WGS sequence"/>
</dbReference>
<dbReference type="CDD" id="cd03794">
    <property type="entry name" value="GT4_WbuB-like"/>
    <property type="match status" value="1"/>
</dbReference>
<dbReference type="OrthoDB" id="9764577at2"/>
<accession>A0A1H6K923</accession>
<proteinExistence type="predicted"/>
<protein>
    <submittedName>
        <fullName evidence="3">PEP-CTERM/exosortase A-associated glycosyltransferase, Daro_2409 family</fullName>
    </submittedName>
</protein>